<reference evidence="4" key="1">
    <citation type="submission" date="2025-08" db="UniProtKB">
        <authorList>
            <consortium name="Ensembl"/>
        </authorList>
    </citation>
    <scope>IDENTIFICATION</scope>
</reference>
<dbReference type="Proteomes" id="UP000694425">
    <property type="component" value="Unplaced"/>
</dbReference>
<sequence>MAPESCQEDEAAEKKAPLSQVDQELVSAHLEPPVGAPQEPGGPTCAQDATPSSTRVVFSVHLQLAPESLDTRTLRLLWGQRELQIQALRWAVQNGQDARHCHVLREVAGLPPERSARNQEKFLQNQVQKLTLDLKKQKEQAQLQEKTQLEERLLQTVTTTQQLEAELQAFQKSCLLQLARSSWVGRILRSSTGSVEVVTAETLMDFNDVSESEQGPSTGEGFRLEDVDWNSIAQRYPNLFSNMESSSDPNMGSSELRRSGTEQRLKSVEWSSLPFMGTSSSGGADSDSSGGQLAERYCVRKVTGHPPCAPSRDELTAASSRTSLRSAPTLLTPPPSPGCSCLKIVAVSARERFVRVLNQSPEETADLGGLTLQQRERGFPVCMYRFPPRTLLPPRHHVTVWGEGPRSTKKHLPSSLGQEPVHFHSSRGCVTLLLNPKGEVLSEHRADHCVSPASRIFADNTDLSIDRFPLSEAGLVADTGTQRPGARQLRAGRVQEAPARRRRPTWAPQVPASPGPGLSRLRTPPPPLLPAGRLRISRAPRPIRTRGLFPPLSAGKTFRPRAGRTPLRARAPVRAPWPPPIPGRAPSSAQVCCKGVDRGCPMVALSVQSAAESRYGFRFLPCPPVTAVRRARL</sequence>
<dbReference type="InterPro" id="IPR001322">
    <property type="entry name" value="Lamin_tail_dom"/>
</dbReference>
<evidence type="ECO:0000256" key="1">
    <source>
        <dbReference type="SAM" id="Coils"/>
    </source>
</evidence>
<keyword evidence="1" id="KW-0175">Coiled coil</keyword>
<evidence type="ECO:0000313" key="5">
    <source>
        <dbReference type="Proteomes" id="UP000694425"/>
    </source>
</evidence>
<dbReference type="PROSITE" id="PS51841">
    <property type="entry name" value="LTD"/>
    <property type="match status" value="1"/>
</dbReference>
<feature type="region of interest" description="Disordered" evidence="2">
    <location>
        <begin position="240"/>
        <end position="263"/>
    </location>
</feature>
<dbReference type="InterPro" id="IPR036415">
    <property type="entry name" value="Lamin_tail_dom_sf"/>
</dbReference>
<feature type="compositionally biased region" description="Acidic residues" evidence="2">
    <location>
        <begin position="1"/>
        <end position="11"/>
    </location>
</feature>
<dbReference type="Ensembl" id="ENSNVIT00000008425.1">
    <property type="protein sequence ID" value="ENSNVIP00000007194.1"/>
    <property type="gene ID" value="ENSNVIG00000005693.1"/>
</dbReference>
<dbReference type="SUPFAM" id="SSF74853">
    <property type="entry name" value="Lamin A/C globular tail domain"/>
    <property type="match status" value="1"/>
</dbReference>
<accession>A0A8C7ADZ2</accession>
<evidence type="ECO:0000256" key="2">
    <source>
        <dbReference type="SAM" id="MobiDB-lite"/>
    </source>
</evidence>
<evidence type="ECO:0000259" key="3">
    <source>
        <dbReference type="PROSITE" id="PS51841"/>
    </source>
</evidence>
<feature type="region of interest" description="Disordered" evidence="2">
    <location>
        <begin position="1"/>
        <end position="50"/>
    </location>
</feature>
<feature type="region of interest" description="Disordered" evidence="2">
    <location>
        <begin position="480"/>
        <end position="533"/>
    </location>
</feature>
<evidence type="ECO:0000313" key="4">
    <source>
        <dbReference type="Ensembl" id="ENSNVIP00000007194.1"/>
    </source>
</evidence>
<feature type="domain" description="LTD" evidence="3">
    <location>
        <begin position="327"/>
        <end position="448"/>
    </location>
</feature>
<dbReference type="Gene3D" id="2.60.40.1260">
    <property type="entry name" value="Lamin Tail domain"/>
    <property type="match status" value="1"/>
</dbReference>
<dbReference type="AlphaFoldDB" id="A0A8C7ADZ2"/>
<feature type="compositionally biased region" description="Polar residues" evidence="2">
    <location>
        <begin position="240"/>
        <end position="253"/>
    </location>
</feature>
<dbReference type="GO" id="GO:0005638">
    <property type="term" value="C:lamin filament"/>
    <property type="evidence" value="ECO:0007669"/>
    <property type="project" value="TreeGrafter"/>
</dbReference>
<dbReference type="InterPro" id="IPR052877">
    <property type="entry name" value="Lamin_tail_domain"/>
</dbReference>
<feature type="coiled-coil region" evidence="1">
    <location>
        <begin position="120"/>
        <end position="152"/>
    </location>
</feature>
<dbReference type="GO" id="GO:0030527">
    <property type="term" value="F:structural constituent of chromatin"/>
    <property type="evidence" value="ECO:0007669"/>
    <property type="project" value="TreeGrafter"/>
</dbReference>
<proteinExistence type="predicted"/>
<reference evidence="4" key="2">
    <citation type="submission" date="2025-09" db="UniProtKB">
        <authorList>
            <consortium name="Ensembl"/>
        </authorList>
    </citation>
    <scope>IDENTIFICATION</scope>
</reference>
<keyword evidence="5" id="KW-1185">Reference proteome</keyword>
<dbReference type="GeneTree" id="ENSGT00390000012150"/>
<dbReference type="PANTHER" id="PTHR19956">
    <property type="entry name" value="LAMIN TAIL DOMAIN-CONTAINING PROTEIN 2"/>
    <property type="match status" value="1"/>
</dbReference>
<dbReference type="PANTHER" id="PTHR19956:SF5">
    <property type="entry name" value="LAMIN TAIL DOMAIN-CONTAINING PROTEIN 2"/>
    <property type="match status" value="1"/>
</dbReference>
<name>A0A8C7ADZ2_NEOVI</name>
<protein>
    <submittedName>
        <fullName evidence="4">Lamin tail domain containing 2</fullName>
    </submittedName>
</protein>
<organism evidence="4 5">
    <name type="scientific">Neovison vison</name>
    <name type="common">American mink</name>
    <name type="synonym">Mustela vison</name>
    <dbReference type="NCBI Taxonomy" id="452646"/>
    <lineage>
        <taxon>Eukaryota</taxon>
        <taxon>Metazoa</taxon>
        <taxon>Chordata</taxon>
        <taxon>Craniata</taxon>
        <taxon>Vertebrata</taxon>
        <taxon>Euteleostomi</taxon>
        <taxon>Mammalia</taxon>
        <taxon>Eutheria</taxon>
        <taxon>Laurasiatheria</taxon>
        <taxon>Carnivora</taxon>
        <taxon>Caniformia</taxon>
        <taxon>Musteloidea</taxon>
        <taxon>Mustelidae</taxon>
        <taxon>Mustelinae</taxon>
        <taxon>Neogale</taxon>
    </lineage>
</organism>